<dbReference type="Pfam" id="PF02536">
    <property type="entry name" value="mTERF"/>
    <property type="match status" value="1"/>
</dbReference>
<evidence type="ECO:0000313" key="12">
    <source>
        <dbReference type="EMBL" id="JAU13435.1"/>
    </source>
</evidence>
<comment type="subcellular location">
    <subcellularLocation>
        <location evidence="1">Plastid</location>
        <location evidence="1">Chloroplast</location>
    </subcellularLocation>
</comment>
<evidence type="ECO:0000256" key="1">
    <source>
        <dbReference type="ARBA" id="ARBA00004229"/>
    </source>
</evidence>
<name>A0A1J3D028_NOCCA</name>
<organism evidence="12">
    <name type="scientific">Noccaea caerulescens</name>
    <name type="common">Alpine penny-cress</name>
    <name type="synonym">Thlaspi caerulescens</name>
    <dbReference type="NCBI Taxonomy" id="107243"/>
    <lineage>
        <taxon>Eukaryota</taxon>
        <taxon>Viridiplantae</taxon>
        <taxon>Streptophyta</taxon>
        <taxon>Embryophyta</taxon>
        <taxon>Tracheophyta</taxon>
        <taxon>Spermatophyta</taxon>
        <taxon>Magnoliopsida</taxon>
        <taxon>eudicotyledons</taxon>
        <taxon>Gunneridae</taxon>
        <taxon>Pentapetalae</taxon>
        <taxon>rosids</taxon>
        <taxon>malvids</taxon>
        <taxon>Brassicales</taxon>
        <taxon>Brassicaceae</taxon>
        <taxon>Coluteocarpeae</taxon>
        <taxon>Noccaea</taxon>
    </lineage>
</organism>
<reference evidence="12" key="1">
    <citation type="submission" date="2016-07" db="EMBL/GenBank/DDBJ databases">
        <title>De novo transcriptome assembly of four accessions of the metal hyperaccumulator plant Noccaea caerulescens.</title>
        <authorList>
            <person name="Blande D."/>
            <person name="Halimaa P."/>
            <person name="Tervahauta A.I."/>
            <person name="Aarts M.G."/>
            <person name="Karenlampi S.O."/>
        </authorList>
    </citation>
    <scope>NUCLEOTIDE SEQUENCE</scope>
</reference>
<feature type="compositionally biased region" description="Basic and acidic residues" evidence="11">
    <location>
        <begin position="68"/>
        <end position="90"/>
    </location>
</feature>
<evidence type="ECO:0000256" key="3">
    <source>
        <dbReference type="ARBA" id="ARBA00022472"/>
    </source>
</evidence>
<dbReference type="GO" id="GO:0009507">
    <property type="term" value="C:chloroplast"/>
    <property type="evidence" value="ECO:0007669"/>
    <property type="project" value="UniProtKB-SubCell"/>
</dbReference>
<evidence type="ECO:0000256" key="9">
    <source>
        <dbReference type="ARBA" id="ARBA00071985"/>
    </source>
</evidence>
<protein>
    <recommendedName>
        <fullName evidence="9">Transcription termination factor MTERF4, chloroplastic</fullName>
    </recommendedName>
    <alternativeName>
        <fullName evidence="10">Mitochondrial transcription termination factor 4</fullName>
    </alternativeName>
</protein>
<dbReference type="InterPro" id="IPR038538">
    <property type="entry name" value="MTERF_sf"/>
</dbReference>
<keyword evidence="6" id="KW-0809">Transit peptide</keyword>
<dbReference type="PANTHER" id="PTHR13068">
    <property type="entry name" value="CGI-12 PROTEIN-RELATED"/>
    <property type="match status" value="1"/>
</dbReference>
<evidence type="ECO:0000256" key="6">
    <source>
        <dbReference type="ARBA" id="ARBA00022946"/>
    </source>
</evidence>
<gene>
    <name evidence="12" type="ORF">GA_TR14213_c0_g1_i1_g.44422</name>
</gene>
<proteinExistence type="inferred from homology"/>
<evidence type="ECO:0000256" key="7">
    <source>
        <dbReference type="ARBA" id="ARBA00023015"/>
    </source>
</evidence>
<dbReference type="Gene3D" id="1.25.70.10">
    <property type="entry name" value="Transcription termination factor 3, mitochondrial"/>
    <property type="match status" value="2"/>
</dbReference>
<keyword evidence="5" id="KW-0934">Plastid</keyword>
<feature type="region of interest" description="Disordered" evidence="11">
    <location>
        <begin position="64"/>
        <end position="96"/>
    </location>
</feature>
<dbReference type="SMART" id="SM00733">
    <property type="entry name" value="Mterf"/>
    <property type="match status" value="10"/>
</dbReference>
<sequence>MKIRFCSGFTKPGFLLVHFEPPSFFSVGSRPLSDSAFGNLCNHKKRPGIGLTLQCAIANRRFSSRSVDSPRRERSRSSSGRDKDKDKGRESQSLYSRPSLLEMNKEKAANRARVYEFLRGIGIVPDELDGLELPVTADVMKERVDFLHKLGLTIEDINNYPLVLGCSVKKNMVPVLDYLGKLGVRKSTFTEFLRRYPQVLHASVVIDLAPVVKYLQGLDIKPSDVPRVLERYPEVLGFKLEGTMSTSVAYLVGIGVARREIGGILTRYPEILGMRVARIIKPFVEYLEGLGIPKLAVARLIEKRPHILGFELDDTVKRNVQTLQDINVRETALPSIIAQYPEIIGIDLEPKLETQRKLLCSAIDLNPEDLGPMIERMPQFVSLNEPPMLKHIAFLKECGFSIDQTREMVIGCPQVLALNLGIMKLSFEYFQKEMRRPLQDLVDFPAFFTYGLESTVRPRHKKILRKGIKCSLAWMLNCSDEKFEQRMSYDTIDIEEVESDPASFDMNTLMQPEREESDDSEYEEEEDDDDEEFA</sequence>
<evidence type="ECO:0000256" key="2">
    <source>
        <dbReference type="ARBA" id="ARBA00007692"/>
    </source>
</evidence>
<evidence type="ECO:0000256" key="10">
    <source>
        <dbReference type="ARBA" id="ARBA00077581"/>
    </source>
</evidence>
<dbReference type="GO" id="GO:0032502">
    <property type="term" value="P:developmental process"/>
    <property type="evidence" value="ECO:0007669"/>
    <property type="project" value="TreeGrafter"/>
</dbReference>
<feature type="compositionally biased region" description="Acidic residues" evidence="11">
    <location>
        <begin position="515"/>
        <end position="534"/>
    </location>
</feature>
<feature type="region of interest" description="Disordered" evidence="11">
    <location>
        <begin position="497"/>
        <end position="534"/>
    </location>
</feature>
<dbReference type="GO" id="GO:0003676">
    <property type="term" value="F:nucleic acid binding"/>
    <property type="evidence" value="ECO:0007669"/>
    <property type="project" value="InterPro"/>
</dbReference>
<comment type="similarity">
    <text evidence="2">Belongs to the mTERF family.</text>
</comment>
<dbReference type="FunFam" id="1.25.70.10:FF:000004">
    <property type="entry name" value="Transcription termination factor mterf4, chloroplastic"/>
    <property type="match status" value="1"/>
</dbReference>
<evidence type="ECO:0000256" key="4">
    <source>
        <dbReference type="ARBA" id="ARBA00022528"/>
    </source>
</evidence>
<evidence type="ECO:0000256" key="11">
    <source>
        <dbReference type="SAM" id="MobiDB-lite"/>
    </source>
</evidence>
<keyword evidence="8" id="KW-0804">Transcription</keyword>
<dbReference type="PANTHER" id="PTHR13068:SF109">
    <property type="entry name" value="TRANSCRIPTION TERMINATION FACTOR MTERF4, CHLOROPLASTIC"/>
    <property type="match status" value="1"/>
</dbReference>
<dbReference type="EMBL" id="GEVI01018885">
    <property type="protein sequence ID" value="JAU13435.1"/>
    <property type="molecule type" value="Transcribed_RNA"/>
</dbReference>
<keyword evidence="4" id="KW-0150">Chloroplast</keyword>
<keyword evidence="3" id="KW-0806">Transcription termination</keyword>
<keyword evidence="7" id="KW-0805">Transcription regulation</keyword>
<dbReference type="FunFam" id="1.25.70.10:FF:000005">
    <property type="entry name" value="Transcription termination factor MTERF4, chloroplastic"/>
    <property type="match status" value="1"/>
</dbReference>
<dbReference type="InterPro" id="IPR003690">
    <property type="entry name" value="MTERF"/>
</dbReference>
<dbReference type="GO" id="GO:0006353">
    <property type="term" value="P:DNA-templated transcription termination"/>
    <property type="evidence" value="ECO:0007669"/>
    <property type="project" value="UniProtKB-KW"/>
</dbReference>
<dbReference type="AlphaFoldDB" id="A0A1J3D028"/>
<accession>A0A1J3D028</accession>
<evidence type="ECO:0000256" key="8">
    <source>
        <dbReference type="ARBA" id="ARBA00023163"/>
    </source>
</evidence>
<evidence type="ECO:0000256" key="5">
    <source>
        <dbReference type="ARBA" id="ARBA00022640"/>
    </source>
</evidence>
<dbReference type="GO" id="GO:0008380">
    <property type="term" value="P:RNA splicing"/>
    <property type="evidence" value="ECO:0007669"/>
    <property type="project" value="UniProtKB-ARBA"/>
</dbReference>